<feature type="compositionally biased region" description="Polar residues" evidence="1">
    <location>
        <begin position="1"/>
        <end position="12"/>
    </location>
</feature>
<comment type="caution">
    <text evidence="2">The sequence shown here is derived from an EMBL/GenBank/DDBJ whole genome shotgun (WGS) entry which is preliminary data.</text>
</comment>
<sequence length="92" mass="10115">MCPGSDTTNTTERLYEQSGLAMQQPQQRQYSVPPPDQQPGRLPLQATTNRTPYGSKDLPSDADSLDARHFVIMSGGTLVASVRQKNEAYKSC</sequence>
<dbReference type="Proteomes" id="UP000720189">
    <property type="component" value="Unassembled WGS sequence"/>
</dbReference>
<dbReference type="AlphaFoldDB" id="A0A9P9H037"/>
<dbReference type="RefSeq" id="XP_046048498.1">
    <property type="nucleotide sequence ID" value="XM_046192962.1"/>
</dbReference>
<dbReference type="EMBL" id="JAGMUX010000009">
    <property type="protein sequence ID" value="KAH7248703.1"/>
    <property type="molecule type" value="Genomic_DNA"/>
</dbReference>
<proteinExistence type="predicted"/>
<reference evidence="2" key="1">
    <citation type="journal article" date="2021" name="Nat. Commun.">
        <title>Genetic determinants of endophytism in the Arabidopsis root mycobiome.</title>
        <authorList>
            <person name="Mesny F."/>
            <person name="Miyauchi S."/>
            <person name="Thiergart T."/>
            <person name="Pickel B."/>
            <person name="Atanasova L."/>
            <person name="Karlsson M."/>
            <person name="Huettel B."/>
            <person name="Barry K.W."/>
            <person name="Haridas S."/>
            <person name="Chen C."/>
            <person name="Bauer D."/>
            <person name="Andreopoulos W."/>
            <person name="Pangilinan J."/>
            <person name="LaButti K."/>
            <person name="Riley R."/>
            <person name="Lipzen A."/>
            <person name="Clum A."/>
            <person name="Drula E."/>
            <person name="Henrissat B."/>
            <person name="Kohler A."/>
            <person name="Grigoriev I.V."/>
            <person name="Martin F.M."/>
            <person name="Hacquard S."/>
        </authorList>
    </citation>
    <scope>NUCLEOTIDE SEQUENCE</scope>
    <source>
        <strain evidence="2">MPI-CAGE-AT-0023</strain>
    </source>
</reference>
<protein>
    <submittedName>
        <fullName evidence="2">Uncharacterized protein</fullName>
    </submittedName>
</protein>
<gene>
    <name evidence="2" type="ORF">BKA55DRAFT_569771</name>
</gene>
<evidence type="ECO:0000313" key="2">
    <source>
        <dbReference type="EMBL" id="KAH7248703.1"/>
    </source>
</evidence>
<feature type="compositionally biased region" description="Polar residues" evidence="1">
    <location>
        <begin position="20"/>
        <end position="30"/>
    </location>
</feature>
<evidence type="ECO:0000313" key="3">
    <source>
        <dbReference type="Proteomes" id="UP000720189"/>
    </source>
</evidence>
<organism evidence="2 3">
    <name type="scientific">Fusarium redolens</name>
    <dbReference type="NCBI Taxonomy" id="48865"/>
    <lineage>
        <taxon>Eukaryota</taxon>
        <taxon>Fungi</taxon>
        <taxon>Dikarya</taxon>
        <taxon>Ascomycota</taxon>
        <taxon>Pezizomycotina</taxon>
        <taxon>Sordariomycetes</taxon>
        <taxon>Hypocreomycetidae</taxon>
        <taxon>Hypocreales</taxon>
        <taxon>Nectriaceae</taxon>
        <taxon>Fusarium</taxon>
        <taxon>Fusarium redolens species complex</taxon>
    </lineage>
</organism>
<evidence type="ECO:0000256" key="1">
    <source>
        <dbReference type="SAM" id="MobiDB-lite"/>
    </source>
</evidence>
<keyword evidence="3" id="KW-1185">Reference proteome</keyword>
<feature type="region of interest" description="Disordered" evidence="1">
    <location>
        <begin position="1"/>
        <end position="61"/>
    </location>
</feature>
<dbReference type="GeneID" id="70222916"/>
<name>A0A9P9H037_FUSRE</name>
<accession>A0A9P9H037</accession>